<sequence>MGKMQVVVGSYSSKEAEGIAVIELNTESGEMRRVSGVTGLVNPSYLTMNAARTRLYVVSETGDQPGKVISLAVDPADGTMSVMNERSTLGNAACHITLDRDEQFITVVNYSGGNVCLFPVEEDGSIGPMADNVQHEGTGPREDRQEAPHPHSSII</sequence>
<keyword evidence="4" id="KW-1185">Reference proteome</keyword>
<reference evidence="3 4" key="1">
    <citation type="submission" date="2021-07" db="EMBL/GenBank/DDBJ databases">
        <title>Paenibacillus radiodurans sp. nov., isolated from the southeastern edge of Tengger Desert.</title>
        <authorList>
            <person name="Zhang G."/>
        </authorList>
    </citation>
    <scope>NUCLEOTIDE SEQUENCE [LARGE SCALE GENOMIC DNA]</scope>
    <source>
        <strain evidence="3 4">CCM 7311</strain>
    </source>
</reference>
<dbReference type="InterPro" id="IPR050282">
    <property type="entry name" value="Cycloisomerase_2"/>
</dbReference>
<dbReference type="PANTHER" id="PTHR30344:SF1">
    <property type="entry name" value="6-PHOSPHOGLUCONOLACTONASE"/>
    <property type="match status" value="1"/>
</dbReference>
<organism evidence="3 4">
    <name type="scientific">Paenibacillus sepulcri</name>
    <dbReference type="NCBI Taxonomy" id="359917"/>
    <lineage>
        <taxon>Bacteria</taxon>
        <taxon>Bacillati</taxon>
        <taxon>Bacillota</taxon>
        <taxon>Bacilli</taxon>
        <taxon>Bacillales</taxon>
        <taxon>Paenibacillaceae</taxon>
        <taxon>Paenibacillus</taxon>
    </lineage>
</organism>
<feature type="region of interest" description="Disordered" evidence="2">
    <location>
        <begin position="127"/>
        <end position="155"/>
    </location>
</feature>
<dbReference type="Gene3D" id="2.130.10.10">
    <property type="entry name" value="YVTN repeat-like/Quinoprotein amine dehydrogenase"/>
    <property type="match status" value="1"/>
</dbReference>
<dbReference type="InterPro" id="IPR019405">
    <property type="entry name" value="Lactonase_7-beta_prop"/>
</dbReference>
<dbReference type="InterPro" id="IPR011048">
    <property type="entry name" value="Haem_d1_sf"/>
</dbReference>
<accession>A0ABS7CJH1</accession>
<dbReference type="Pfam" id="PF10282">
    <property type="entry name" value="Lactonase"/>
    <property type="match status" value="1"/>
</dbReference>
<evidence type="ECO:0000256" key="1">
    <source>
        <dbReference type="ARBA" id="ARBA00005564"/>
    </source>
</evidence>
<protein>
    <submittedName>
        <fullName evidence="3">Lactonase family protein</fullName>
    </submittedName>
</protein>
<feature type="compositionally biased region" description="Basic and acidic residues" evidence="2">
    <location>
        <begin position="138"/>
        <end position="149"/>
    </location>
</feature>
<evidence type="ECO:0000313" key="4">
    <source>
        <dbReference type="Proteomes" id="UP001519887"/>
    </source>
</evidence>
<comment type="caution">
    <text evidence="3">The sequence shown here is derived from an EMBL/GenBank/DDBJ whole genome shotgun (WGS) entry which is preliminary data.</text>
</comment>
<dbReference type="SUPFAM" id="SSF51004">
    <property type="entry name" value="C-terminal (heme d1) domain of cytochrome cd1-nitrite reductase"/>
    <property type="match status" value="1"/>
</dbReference>
<dbReference type="InterPro" id="IPR015943">
    <property type="entry name" value="WD40/YVTN_repeat-like_dom_sf"/>
</dbReference>
<comment type="similarity">
    <text evidence="1">Belongs to the cycloisomerase 2 family.</text>
</comment>
<evidence type="ECO:0000313" key="3">
    <source>
        <dbReference type="EMBL" id="MBW7460947.1"/>
    </source>
</evidence>
<dbReference type="PANTHER" id="PTHR30344">
    <property type="entry name" value="6-PHOSPHOGLUCONOLACTONASE-RELATED"/>
    <property type="match status" value="1"/>
</dbReference>
<evidence type="ECO:0000256" key="2">
    <source>
        <dbReference type="SAM" id="MobiDB-lite"/>
    </source>
</evidence>
<proteinExistence type="inferred from homology"/>
<name>A0ABS7CJH1_9BACL</name>
<dbReference type="Proteomes" id="UP001519887">
    <property type="component" value="Unassembled WGS sequence"/>
</dbReference>
<feature type="non-terminal residue" evidence="3">
    <location>
        <position position="155"/>
    </location>
</feature>
<gene>
    <name evidence="3" type="ORF">K0U00_43520</name>
</gene>
<dbReference type="EMBL" id="JAHZIK010002572">
    <property type="protein sequence ID" value="MBW7460947.1"/>
    <property type="molecule type" value="Genomic_DNA"/>
</dbReference>